<dbReference type="AlphaFoldDB" id="A0AAW0A5F9"/>
<proteinExistence type="inferred from homology"/>
<evidence type="ECO:0000259" key="2">
    <source>
        <dbReference type="Pfam" id="PF00656"/>
    </source>
</evidence>
<comment type="similarity">
    <text evidence="1">Belongs to the peptidase C14B family.</text>
</comment>
<dbReference type="PANTHER" id="PTHR48104">
    <property type="entry name" value="METACASPASE-4"/>
    <property type="match status" value="1"/>
</dbReference>
<keyword evidence="4" id="KW-1185">Reference proteome</keyword>
<gene>
    <name evidence="3" type="ORF">R3P38DRAFT_1795446</name>
</gene>
<dbReference type="InterPro" id="IPR011600">
    <property type="entry name" value="Pept_C14_caspase"/>
</dbReference>
<organism evidence="3 4">
    <name type="scientific">Favolaschia claudopus</name>
    <dbReference type="NCBI Taxonomy" id="2862362"/>
    <lineage>
        <taxon>Eukaryota</taxon>
        <taxon>Fungi</taxon>
        <taxon>Dikarya</taxon>
        <taxon>Basidiomycota</taxon>
        <taxon>Agaricomycotina</taxon>
        <taxon>Agaricomycetes</taxon>
        <taxon>Agaricomycetidae</taxon>
        <taxon>Agaricales</taxon>
        <taxon>Marasmiineae</taxon>
        <taxon>Mycenaceae</taxon>
        <taxon>Favolaschia</taxon>
    </lineage>
</organism>
<evidence type="ECO:0000256" key="1">
    <source>
        <dbReference type="ARBA" id="ARBA00009005"/>
    </source>
</evidence>
<dbReference type="InterPro" id="IPR050452">
    <property type="entry name" value="Metacaspase"/>
</dbReference>
<feature type="domain" description="Peptidase C14 caspase" evidence="2">
    <location>
        <begin position="33"/>
        <end position="326"/>
    </location>
</feature>
<evidence type="ECO:0000313" key="3">
    <source>
        <dbReference type="EMBL" id="KAK7001429.1"/>
    </source>
</evidence>
<comment type="caution">
    <text evidence="3">The sequence shown here is derived from an EMBL/GenBank/DDBJ whole genome shotgun (WGS) entry which is preliminary data.</text>
</comment>
<dbReference type="GO" id="GO:0005737">
    <property type="term" value="C:cytoplasm"/>
    <property type="evidence" value="ECO:0007669"/>
    <property type="project" value="TreeGrafter"/>
</dbReference>
<reference evidence="3 4" key="1">
    <citation type="journal article" date="2024" name="J Genomics">
        <title>Draft genome sequencing and assembly of Favolaschia claudopus CIRM-BRFM 2984 isolated from oak limbs.</title>
        <authorList>
            <person name="Navarro D."/>
            <person name="Drula E."/>
            <person name="Chaduli D."/>
            <person name="Cazenave R."/>
            <person name="Ahrendt S."/>
            <person name="Wang J."/>
            <person name="Lipzen A."/>
            <person name="Daum C."/>
            <person name="Barry K."/>
            <person name="Grigoriev I.V."/>
            <person name="Favel A."/>
            <person name="Rosso M.N."/>
            <person name="Martin F."/>
        </authorList>
    </citation>
    <scope>NUCLEOTIDE SEQUENCE [LARGE SCALE GENOMIC DNA]</scope>
    <source>
        <strain evidence="3 4">CIRM-BRFM 2984</strain>
    </source>
</reference>
<protein>
    <recommendedName>
        <fullName evidence="2">Peptidase C14 caspase domain-containing protein</fullName>
    </recommendedName>
</protein>
<dbReference type="EMBL" id="JAWWNJ010000083">
    <property type="protein sequence ID" value="KAK7001429.1"/>
    <property type="molecule type" value="Genomic_DNA"/>
</dbReference>
<dbReference type="PANTHER" id="PTHR48104:SF30">
    <property type="entry name" value="METACASPASE-1"/>
    <property type="match status" value="1"/>
</dbReference>
<dbReference type="GO" id="GO:0006508">
    <property type="term" value="P:proteolysis"/>
    <property type="evidence" value="ECO:0007669"/>
    <property type="project" value="InterPro"/>
</dbReference>
<evidence type="ECO:0000313" key="4">
    <source>
        <dbReference type="Proteomes" id="UP001362999"/>
    </source>
</evidence>
<accession>A0AAW0A5F9</accession>
<dbReference type="Pfam" id="PF00656">
    <property type="entry name" value="Peptidase_C14"/>
    <property type="match status" value="1"/>
</dbReference>
<dbReference type="Gene3D" id="3.40.50.1460">
    <property type="match status" value="1"/>
</dbReference>
<dbReference type="GO" id="GO:0004197">
    <property type="term" value="F:cysteine-type endopeptidase activity"/>
    <property type="evidence" value="ECO:0007669"/>
    <property type="project" value="InterPro"/>
</dbReference>
<dbReference type="Proteomes" id="UP001362999">
    <property type="component" value="Unassembled WGS sequence"/>
</dbReference>
<sequence length="340" mass="36514">MAHIDLESGSQLSISRAFDSVSIPGNGNYVGQKRALLIGIRVCQSDGYADLEAAQSDVYKMRDLLIDVYQYEESEITILLDDGVHVLPTRDNILAAIAVFVKNVNKPNSEEEEDDLDEYLIPFDGVDMKIFENELHAALVQPLPSGSHLVAVLDICNTGSLLVRHGARLVTISQTTGSAPPATTTTQNAVAPQTRRCSVISMMCEPPTPSPPTTFPIASRASTDIPSDPSPSIARTGTVVPRSGLLARLRTLSVSLQSRTFTSPHAGKAMKTKENFTAGEVSPVMPTLSVEADVISLASCKDPQKAWEADGVSMTSALVELLRENPVKNSLRVGNSFSHS</sequence>
<name>A0AAW0A5F9_9AGAR</name>